<dbReference type="InterPro" id="IPR013761">
    <property type="entry name" value="SAM/pointed_sf"/>
</dbReference>
<comment type="subcellular location">
    <subcellularLocation>
        <location evidence="1 7">Nucleus</location>
    </subcellularLocation>
</comment>
<evidence type="ECO:0000256" key="1">
    <source>
        <dbReference type="ARBA" id="ARBA00004123"/>
    </source>
</evidence>
<dbReference type="GO" id="GO:0005634">
    <property type="term" value="C:nucleus"/>
    <property type="evidence" value="ECO:0007669"/>
    <property type="project" value="UniProtKB-SubCell"/>
</dbReference>
<dbReference type="AlphaFoldDB" id="A0A8J8WEF8"/>
<dbReference type="Pfam" id="PF04516">
    <property type="entry name" value="CP2"/>
    <property type="match status" value="1"/>
</dbReference>
<dbReference type="EMBL" id="JACEEZ010025955">
    <property type="protein sequence ID" value="KAG0695893.1"/>
    <property type="molecule type" value="Genomic_DNA"/>
</dbReference>
<evidence type="ECO:0000256" key="7">
    <source>
        <dbReference type="PROSITE-ProRule" id="PRU01313"/>
    </source>
</evidence>
<keyword evidence="5" id="KW-0804">Transcription</keyword>
<comment type="caution">
    <text evidence="10">The sequence shown here is derived from an EMBL/GenBank/DDBJ whole genome shotgun (WGS) entry which is preliminary data.</text>
</comment>
<evidence type="ECO:0000256" key="3">
    <source>
        <dbReference type="ARBA" id="ARBA00023015"/>
    </source>
</evidence>
<evidence type="ECO:0000256" key="4">
    <source>
        <dbReference type="ARBA" id="ARBA00023125"/>
    </source>
</evidence>
<accession>A0A8J8WEF8</accession>
<dbReference type="GO" id="GO:0000978">
    <property type="term" value="F:RNA polymerase II cis-regulatory region sequence-specific DNA binding"/>
    <property type="evidence" value="ECO:0007669"/>
    <property type="project" value="TreeGrafter"/>
</dbReference>
<dbReference type="PANTHER" id="PTHR11037:SF21">
    <property type="entry name" value="GEMINI, ISOFORM C"/>
    <property type="match status" value="1"/>
</dbReference>
<organism evidence="10 11">
    <name type="scientific">Chionoecetes opilio</name>
    <name type="common">Atlantic snow crab</name>
    <name type="synonym">Cancer opilio</name>
    <dbReference type="NCBI Taxonomy" id="41210"/>
    <lineage>
        <taxon>Eukaryota</taxon>
        <taxon>Metazoa</taxon>
        <taxon>Ecdysozoa</taxon>
        <taxon>Arthropoda</taxon>
        <taxon>Crustacea</taxon>
        <taxon>Multicrustacea</taxon>
        <taxon>Malacostraca</taxon>
        <taxon>Eumalacostraca</taxon>
        <taxon>Eucarida</taxon>
        <taxon>Decapoda</taxon>
        <taxon>Pleocyemata</taxon>
        <taxon>Brachyura</taxon>
        <taxon>Eubrachyura</taxon>
        <taxon>Majoidea</taxon>
        <taxon>Majidae</taxon>
        <taxon>Chionoecetes</taxon>
    </lineage>
</organism>
<dbReference type="InterPro" id="IPR040167">
    <property type="entry name" value="TF_CP2-like"/>
</dbReference>
<evidence type="ECO:0000256" key="6">
    <source>
        <dbReference type="ARBA" id="ARBA00023242"/>
    </source>
</evidence>
<proteinExistence type="inferred from homology"/>
<dbReference type="PANTHER" id="PTHR11037">
    <property type="entry name" value="TRANSCRIPTION FACTOR CP2"/>
    <property type="match status" value="1"/>
</dbReference>
<reference evidence="10" key="1">
    <citation type="submission" date="2020-07" db="EMBL/GenBank/DDBJ databases">
        <title>The High-quality genome of the commercially important snow crab, Chionoecetes opilio.</title>
        <authorList>
            <person name="Jeong J.-H."/>
            <person name="Ryu S."/>
        </authorList>
    </citation>
    <scope>NUCLEOTIDE SEQUENCE</scope>
    <source>
        <strain evidence="10">MADBK_172401_WGS</strain>
        <tissue evidence="10">Digestive gland</tissue>
    </source>
</reference>
<dbReference type="Pfam" id="PF25416">
    <property type="entry name" value="GRHL1_C"/>
    <property type="match status" value="1"/>
</dbReference>
<evidence type="ECO:0000256" key="8">
    <source>
        <dbReference type="SAM" id="MobiDB-lite"/>
    </source>
</evidence>
<dbReference type="PROSITE" id="PS51968">
    <property type="entry name" value="GRH_CP2_DB"/>
    <property type="match status" value="1"/>
</dbReference>
<dbReference type="SUPFAM" id="SSF47769">
    <property type="entry name" value="SAM/Pointed domain"/>
    <property type="match status" value="1"/>
</dbReference>
<dbReference type="OrthoDB" id="9996779at2759"/>
<dbReference type="GO" id="GO:0001228">
    <property type="term" value="F:DNA-binding transcription activator activity, RNA polymerase II-specific"/>
    <property type="evidence" value="ECO:0007669"/>
    <property type="project" value="TreeGrafter"/>
</dbReference>
<dbReference type="Gene3D" id="1.10.150.50">
    <property type="entry name" value="Transcription Factor, Ets-1"/>
    <property type="match status" value="1"/>
</dbReference>
<evidence type="ECO:0000313" key="11">
    <source>
        <dbReference type="Proteomes" id="UP000770661"/>
    </source>
</evidence>
<dbReference type="InterPro" id="IPR041418">
    <property type="entry name" value="SAM_3"/>
</dbReference>
<name>A0A8J8WEF8_CHIOP</name>
<gene>
    <name evidence="10" type="primary">tfcp2</name>
    <name evidence="10" type="ORF">GWK47_026751</name>
</gene>
<feature type="region of interest" description="Disordered" evidence="8">
    <location>
        <begin position="230"/>
        <end position="253"/>
    </location>
</feature>
<feature type="domain" description="Grh/CP2 DB" evidence="9">
    <location>
        <begin position="328"/>
        <end position="560"/>
    </location>
</feature>
<evidence type="ECO:0000256" key="5">
    <source>
        <dbReference type="ARBA" id="ARBA00023163"/>
    </source>
</evidence>
<comment type="similarity">
    <text evidence="2">Belongs to the grh/CP2 family. CP2 subfamily.</text>
</comment>
<dbReference type="Pfam" id="PF18016">
    <property type="entry name" value="SAM_3"/>
    <property type="match status" value="1"/>
</dbReference>
<keyword evidence="3" id="KW-0805">Transcription regulation</keyword>
<keyword evidence="11" id="KW-1185">Reference proteome</keyword>
<evidence type="ECO:0000259" key="9">
    <source>
        <dbReference type="PROSITE" id="PS51968"/>
    </source>
</evidence>
<evidence type="ECO:0000313" key="10">
    <source>
        <dbReference type="EMBL" id="KAG0695893.1"/>
    </source>
</evidence>
<dbReference type="InterPro" id="IPR007604">
    <property type="entry name" value="CP2"/>
</dbReference>
<sequence length="788" mass="87085">MIHSDSFAMIHSDSFAMIHHSDSFAMIHSDSFAMIHHSDSFAMIHSDSFAMIHHSDSFAMIHHSDSSFSGDMDLQHFTSWESTGSDDALLEWCMGYSKNVVSYPSLYRMGEPEAGAGRGGGEGVGGRTRKRILDPLEAQDDDSTARRLGVFTDWQETIKGIGVPNKKGNMSMDGGHQPPWESEDIDQGLAADLDDSLSGLGVDISTASYNMSEALLALPSVQQFKEEGSSVSIDKQSVTSSTPTNFDESSQTNTTDRLFKLLTSDSIPECSPPSIHQLLQQHLGPSVSHVQGTSSSTSPSSGLLLGGAGCLEAVRDGGAISTLNLGYEDNRFQYILGAATSVATKVNEESLSYLNQGQPYEVKVKKLGDITNCRGKLYHSVVRVCFHERRLQYMERQQLDSWRQMRPGERILELDIPLSYGVFDVTQDSSCLNTCEFDWDPTKEVGVYIKVNCISTEFTPKKHGGEKGVPFRIQIETYTQTSSGMERLYVCACQIKVFKLKGADRKHKQDREKIMKRSPSEQDKYQPSCECTILTELSPEAVYTPIPESSSPVMAATSGVMNLSVQGNSPPMDMKSEASMEAPKCVENGLQLQQQLHSLHPLPCEGEEEAGSPFHGMPLNSGNTTGHTAAWLLANRFNKYQEMFTNFTSTDILRLSRGDLIEMCGIADGLRLFYALHAKKVAPRLTVYVCMEHEQLYHAVYLENLSCQEFTHKLCALLQISFERIHDVYLQGPSGIHILVTDEVVQNIGEESTLSIEVLQDSAGSRFRLLIRPITRPTTALPTLGSKS</sequence>
<dbReference type="Proteomes" id="UP000770661">
    <property type="component" value="Unassembled WGS sequence"/>
</dbReference>
<protein>
    <submittedName>
        <fullName evidence="10">Transcription factor CP2</fullName>
    </submittedName>
</protein>
<dbReference type="InterPro" id="IPR057520">
    <property type="entry name" value="GRHL1/CP2_C"/>
</dbReference>
<keyword evidence="6 7" id="KW-0539">Nucleus</keyword>
<keyword evidence="4 7" id="KW-0238">DNA-binding</keyword>
<evidence type="ECO:0000256" key="2">
    <source>
        <dbReference type="ARBA" id="ARBA00010852"/>
    </source>
</evidence>